<evidence type="ECO:0000313" key="2">
    <source>
        <dbReference type="Proteomes" id="UP000194699"/>
    </source>
</evidence>
<gene>
    <name evidence="1" type="ORF">B9X95_05960</name>
</gene>
<name>A0A241ZG65_ACIBA</name>
<protein>
    <submittedName>
        <fullName evidence="1">Uncharacterized protein</fullName>
    </submittedName>
</protein>
<accession>A0A241ZG65</accession>
<sequence length="410" mass="44053">MSNNILTHAKIAKEAAAMLLEKSIFIRSISRSREKEFAKELDGYKIGNSVKIKIPPVPVVTDGNVLNPDHQSINAQEEEVVLTVDTHKHVGLKFGVYERELDIADYKERFLKPAVNSLASVVDADILKRAINTVNNFTLQTNSEPHPLAAFGRVRGMMNRALSPDTDRKALLSSDFTNTLVDNSGTLFNPNAEIAKQYKEGYVGRARGFDFFESEHIWTLTNGSKVTGITVNGAGQSGGLLAIGGLTAGDTIKAGQVFTIAGVNMIHPLTRQTYGKPMQFVVLEDFTAAGATGAIKVYPEIKPNMIGSVLAANANVTDRPADSAALTFIGAAGAVVDQALCFDPHAFAAAFVPIGVIPNAEGYMFKADNFALTIQTGGNITNLDTDTRLDVLYGFKTVRGNHAGRVGIVQ</sequence>
<proteinExistence type="predicted"/>
<dbReference type="Gene3D" id="2.40.30.240">
    <property type="match status" value="1"/>
</dbReference>
<dbReference type="Proteomes" id="UP000194699">
    <property type="component" value="Unassembled WGS sequence"/>
</dbReference>
<dbReference type="Pfam" id="PF11651">
    <property type="entry name" value="P22_CoatProtein"/>
    <property type="match status" value="1"/>
</dbReference>
<dbReference type="RefSeq" id="WP_086249673.1">
    <property type="nucleotide sequence ID" value="NZ_JAPHID010000007.1"/>
</dbReference>
<organism evidence="1 2">
    <name type="scientific">Acinetobacter baumannii</name>
    <dbReference type="NCBI Taxonomy" id="470"/>
    <lineage>
        <taxon>Bacteria</taxon>
        <taxon>Pseudomonadati</taxon>
        <taxon>Pseudomonadota</taxon>
        <taxon>Gammaproteobacteria</taxon>
        <taxon>Moraxellales</taxon>
        <taxon>Moraxellaceae</taxon>
        <taxon>Acinetobacter</taxon>
        <taxon>Acinetobacter calcoaceticus/baumannii complex</taxon>
    </lineage>
</organism>
<reference evidence="1 2" key="1">
    <citation type="submission" date="2017-05" db="EMBL/GenBank/DDBJ databases">
        <authorList>
            <person name="Song R."/>
            <person name="Chenine A.L."/>
            <person name="Ruprecht R.M."/>
        </authorList>
    </citation>
    <scope>NUCLEOTIDE SEQUENCE [LARGE SCALE GENOMIC DNA]</scope>
    <source>
        <strain evidence="1 2">PR350</strain>
    </source>
</reference>
<dbReference type="InterPro" id="IPR024659">
    <property type="entry name" value="Phage_coat_Gp5"/>
</dbReference>
<dbReference type="EMBL" id="NGEL01000056">
    <property type="protein sequence ID" value="OTM90958.1"/>
    <property type="molecule type" value="Genomic_DNA"/>
</dbReference>
<dbReference type="AlphaFoldDB" id="A0A241ZG65"/>
<evidence type="ECO:0000313" key="1">
    <source>
        <dbReference type="EMBL" id="OTM90958.1"/>
    </source>
</evidence>
<comment type="caution">
    <text evidence="1">The sequence shown here is derived from an EMBL/GenBank/DDBJ whole genome shotgun (WGS) entry which is preliminary data.</text>
</comment>